<dbReference type="AlphaFoldDB" id="A0A316A4K8"/>
<accession>A0A316A4K8</accession>
<dbReference type="EMBL" id="QGDT01000034">
    <property type="protein sequence ID" value="PWJ52625.1"/>
    <property type="molecule type" value="Genomic_DNA"/>
</dbReference>
<dbReference type="Proteomes" id="UP000245880">
    <property type="component" value="Unassembled WGS sequence"/>
</dbReference>
<evidence type="ECO:0000313" key="1">
    <source>
        <dbReference type="EMBL" id="PWJ52625.1"/>
    </source>
</evidence>
<dbReference type="InterPro" id="IPR037171">
    <property type="entry name" value="NagB/RpiA_transferase-like"/>
</dbReference>
<dbReference type="SUPFAM" id="SSF100950">
    <property type="entry name" value="NagB/RpiA/CoA transferase-like"/>
    <property type="match status" value="1"/>
</dbReference>
<sequence length="82" mass="9046">MSAAAGQYAIAVIKNALLERDQAVIVTATGASQIYMVKTIVASEGIDWSKAIMFHLDEYIGLPATHPASFKKYIQERYLDQL</sequence>
<organism evidence="1 2">
    <name type="scientific">Dyadobacter jejuensis</name>
    <dbReference type="NCBI Taxonomy" id="1082580"/>
    <lineage>
        <taxon>Bacteria</taxon>
        <taxon>Pseudomonadati</taxon>
        <taxon>Bacteroidota</taxon>
        <taxon>Cytophagia</taxon>
        <taxon>Cytophagales</taxon>
        <taxon>Spirosomataceae</taxon>
        <taxon>Dyadobacter</taxon>
    </lineage>
</organism>
<dbReference type="GO" id="GO:0016853">
    <property type="term" value="F:isomerase activity"/>
    <property type="evidence" value="ECO:0007669"/>
    <property type="project" value="UniProtKB-KW"/>
</dbReference>
<keyword evidence="2" id="KW-1185">Reference proteome</keyword>
<proteinExistence type="predicted"/>
<comment type="caution">
    <text evidence="1">The sequence shown here is derived from an EMBL/GenBank/DDBJ whole genome shotgun (WGS) entry which is preliminary data.</text>
</comment>
<dbReference type="Gene3D" id="3.40.50.1360">
    <property type="match status" value="1"/>
</dbReference>
<protein>
    <submittedName>
        <fullName evidence="1">Glucosamine-6-phosphate isomerase/6-phosphogluconolactonase</fullName>
    </submittedName>
</protein>
<feature type="non-terminal residue" evidence="1">
    <location>
        <position position="82"/>
    </location>
</feature>
<keyword evidence="1" id="KW-0413">Isomerase</keyword>
<reference evidence="1 2" key="1">
    <citation type="submission" date="2018-03" db="EMBL/GenBank/DDBJ databases">
        <title>Genomic Encyclopedia of Archaeal and Bacterial Type Strains, Phase II (KMG-II): from individual species to whole genera.</title>
        <authorList>
            <person name="Goeker M."/>
        </authorList>
    </citation>
    <scope>NUCLEOTIDE SEQUENCE [LARGE SCALE GENOMIC DNA]</scope>
    <source>
        <strain evidence="1 2">DSM 100346</strain>
    </source>
</reference>
<name>A0A316A4K8_9BACT</name>
<evidence type="ECO:0000313" key="2">
    <source>
        <dbReference type="Proteomes" id="UP000245880"/>
    </source>
</evidence>
<gene>
    <name evidence="1" type="ORF">CLV98_1341</name>
</gene>